<gene>
    <name evidence="1" type="ORF">FRX31_023792</name>
</gene>
<evidence type="ECO:0000313" key="1">
    <source>
        <dbReference type="EMBL" id="KAF5186626.1"/>
    </source>
</evidence>
<protein>
    <submittedName>
        <fullName evidence="1">Uncharacterized protein</fullName>
    </submittedName>
</protein>
<sequence>MTILGIGLVIEIYTFTYSAMTIAVIVHGQHAGLTHSQPSLHVILRQQLQVSITSSSDLLPSSLVIFGKKDKILTCALLPMVGSSHRLSYFSVTKAGNKCSCMTFCLRFC</sequence>
<dbReference type="EMBL" id="JABWDY010029033">
    <property type="protein sequence ID" value="KAF5186626.1"/>
    <property type="molecule type" value="Genomic_DNA"/>
</dbReference>
<reference evidence="1 2" key="1">
    <citation type="submission" date="2020-06" db="EMBL/GenBank/DDBJ databases">
        <title>Transcriptomic and genomic resources for Thalictrum thalictroides and T. hernandezii: Facilitating candidate gene discovery in an emerging model plant lineage.</title>
        <authorList>
            <person name="Arias T."/>
            <person name="Riano-Pachon D.M."/>
            <person name="Di Stilio V.S."/>
        </authorList>
    </citation>
    <scope>NUCLEOTIDE SEQUENCE [LARGE SCALE GENOMIC DNA]</scope>
    <source>
        <strain evidence="2">cv. WT478/WT964</strain>
        <tissue evidence="1">Leaves</tissue>
    </source>
</reference>
<name>A0A7J6VNE9_THATH</name>
<proteinExistence type="predicted"/>
<organism evidence="1 2">
    <name type="scientific">Thalictrum thalictroides</name>
    <name type="common">Rue-anemone</name>
    <name type="synonym">Anemone thalictroides</name>
    <dbReference type="NCBI Taxonomy" id="46969"/>
    <lineage>
        <taxon>Eukaryota</taxon>
        <taxon>Viridiplantae</taxon>
        <taxon>Streptophyta</taxon>
        <taxon>Embryophyta</taxon>
        <taxon>Tracheophyta</taxon>
        <taxon>Spermatophyta</taxon>
        <taxon>Magnoliopsida</taxon>
        <taxon>Ranunculales</taxon>
        <taxon>Ranunculaceae</taxon>
        <taxon>Thalictroideae</taxon>
        <taxon>Thalictrum</taxon>
    </lineage>
</organism>
<evidence type="ECO:0000313" key="2">
    <source>
        <dbReference type="Proteomes" id="UP000554482"/>
    </source>
</evidence>
<accession>A0A7J6VNE9</accession>
<dbReference type="Proteomes" id="UP000554482">
    <property type="component" value="Unassembled WGS sequence"/>
</dbReference>
<dbReference type="AlphaFoldDB" id="A0A7J6VNE9"/>
<keyword evidence="2" id="KW-1185">Reference proteome</keyword>
<comment type="caution">
    <text evidence="1">The sequence shown here is derived from an EMBL/GenBank/DDBJ whole genome shotgun (WGS) entry which is preliminary data.</text>
</comment>